<evidence type="ECO:0000313" key="3">
    <source>
        <dbReference type="Proteomes" id="UP000536092"/>
    </source>
</evidence>
<reference evidence="2 3" key="1">
    <citation type="submission" date="2019-09" db="EMBL/GenBank/DDBJ databases">
        <title>Bird 10,000 Genomes (B10K) Project - Family phase.</title>
        <authorList>
            <person name="Zhang G."/>
        </authorList>
    </citation>
    <scope>NUCLEOTIDE SEQUENCE [LARGE SCALE GENOMIC DNA]</scope>
    <source>
        <strain evidence="2">B10K-DU-002-20</strain>
        <tissue evidence="2">Muscle</tissue>
    </source>
</reference>
<feature type="non-terminal residue" evidence="2">
    <location>
        <position position="600"/>
    </location>
</feature>
<dbReference type="SUPFAM" id="SSF48097">
    <property type="entry name" value="Regulator of G-protein signaling, RGS"/>
    <property type="match status" value="2"/>
</dbReference>
<name>A0A7L1W675_9PASS</name>
<proteinExistence type="predicted"/>
<keyword evidence="3" id="KW-1185">Reference proteome</keyword>
<dbReference type="EMBL" id="VXBV01002847">
    <property type="protein sequence ID" value="NXO93119.1"/>
    <property type="molecule type" value="Genomic_DNA"/>
</dbReference>
<evidence type="ECO:0000256" key="1">
    <source>
        <dbReference type="SAM" id="MobiDB-lite"/>
    </source>
</evidence>
<dbReference type="AlphaFoldDB" id="A0A7L1W675"/>
<dbReference type="InterPro" id="IPR053282">
    <property type="entry name" value="RGS_domain-containing"/>
</dbReference>
<comment type="caution">
    <text evidence="2">The sequence shown here is derived from an EMBL/GenBank/DDBJ whole genome shotgun (WGS) entry which is preliminary data.</text>
</comment>
<feature type="non-terminal residue" evidence="2">
    <location>
        <position position="1"/>
    </location>
</feature>
<dbReference type="InterPro" id="IPR036305">
    <property type="entry name" value="RGS_sf"/>
</dbReference>
<dbReference type="PANTHER" id="PTHR47079:SF1">
    <property type="entry name" value="REGULATOR OF G-PROTEIN SIGNALING PROTEIN-LIKE"/>
    <property type="match status" value="1"/>
</dbReference>
<protein>
    <submittedName>
        <fullName evidence="2">RGSL protein</fullName>
    </submittedName>
</protein>
<dbReference type="PANTHER" id="PTHR47079">
    <property type="entry name" value="REGULATOR OF G-PROTEIN SIGNALING PROTEIN-LIKE"/>
    <property type="match status" value="1"/>
</dbReference>
<sequence>ASIASTDMGLLLQDDVFVDFFNTFLSLPVFGQTPLYISGMGRWFLWPELPSHLDPSPAALLSWLEKHRLPHFCKSSLCLHLVLCQRLLGFIRSGEAAELLNWQSADLWLLERCISGSQGMQHFLTFVQGTAGEELIDFWLITERLLGVDESGGSQRELFLSLVHRLQATHLREGSSVLTLCTTIVGSLPKAKHIQSISTRREVLSKMQAQALFMIQSYWLPKFFVHCKTGMEEEESCQPLLQEYQERLLQACWQEPPGFSEPLPTMHIKRSQGVSGPYCSQKAKAGIWALVKEGRDTQEQKMATFWVKPEKQPGPAGSTEELCLDKDALGSVPQQSEHPANTAFRGRGGVTFPGRPQSSAEQDLENLWKEKILSDLPSSASLARLPSLKKPVKTLDFLPWALSAEVCAGRPFRDFLQHQNRPMETHLLDLWHDLEEFLPVVLDSNRENNFFLRHLIGEKICKTYLEESSFEKLPLETSTLVSLWNHLICGEFSPSIFSAQKEICKVLCGLYEEFLADDDRRFLQIMAPEMDVLMPKMLGRGAGREEHFHLSQRINQSLKLSQALHGTRSLEEVSSKHWQLLAARDLQKGGSIQAEMEQLL</sequence>
<dbReference type="OrthoDB" id="9644022at2759"/>
<gene>
    <name evidence="2" type="primary">Rgsl1_0</name>
    <name evidence="2" type="ORF">CERBRA_R10376</name>
</gene>
<accession>A0A7L1W675</accession>
<dbReference type="Proteomes" id="UP000536092">
    <property type="component" value="Unassembled WGS sequence"/>
</dbReference>
<evidence type="ECO:0000313" key="2">
    <source>
        <dbReference type="EMBL" id="NXO93119.1"/>
    </source>
</evidence>
<organism evidence="2 3">
    <name type="scientific">Certhia brachydactyla</name>
    <name type="common">short-toed tree-creeper</name>
    <dbReference type="NCBI Taxonomy" id="73330"/>
    <lineage>
        <taxon>Eukaryota</taxon>
        <taxon>Metazoa</taxon>
        <taxon>Chordata</taxon>
        <taxon>Craniata</taxon>
        <taxon>Vertebrata</taxon>
        <taxon>Euteleostomi</taxon>
        <taxon>Archelosauria</taxon>
        <taxon>Archosauria</taxon>
        <taxon>Dinosauria</taxon>
        <taxon>Saurischia</taxon>
        <taxon>Theropoda</taxon>
        <taxon>Coelurosauria</taxon>
        <taxon>Aves</taxon>
        <taxon>Neognathae</taxon>
        <taxon>Neoaves</taxon>
        <taxon>Telluraves</taxon>
        <taxon>Australaves</taxon>
        <taxon>Passeriformes</taxon>
        <taxon>Certhiidae</taxon>
        <taxon>Certhiinae</taxon>
        <taxon>Certhia</taxon>
    </lineage>
</organism>
<feature type="region of interest" description="Disordered" evidence="1">
    <location>
        <begin position="331"/>
        <end position="361"/>
    </location>
</feature>